<keyword evidence="2" id="KW-0472">Membrane</keyword>
<gene>
    <name evidence="4" type="ORF">VA596_48960</name>
</gene>
<dbReference type="PANTHER" id="PTHR43662:SF3">
    <property type="entry name" value="DOMAIN PROTEIN, PUTATIVE (AFU_ORTHOLOGUE AFUA_6G11970)-RELATED"/>
    <property type="match status" value="1"/>
</dbReference>
<keyword evidence="5" id="KW-1185">Reference proteome</keyword>
<name>A0ABU5RML0_9PSEU</name>
<accession>A0ABU5RML0</accession>
<evidence type="ECO:0000256" key="2">
    <source>
        <dbReference type="SAM" id="Phobius"/>
    </source>
</evidence>
<dbReference type="PANTHER" id="PTHR43662">
    <property type="match status" value="1"/>
</dbReference>
<feature type="transmembrane region" description="Helical" evidence="2">
    <location>
        <begin position="21"/>
        <end position="39"/>
    </location>
</feature>
<dbReference type="RefSeq" id="WP_323337616.1">
    <property type="nucleotide sequence ID" value="NZ_JAYFSI010000024.1"/>
</dbReference>
<feature type="domain" description="DUF1996" evidence="3">
    <location>
        <begin position="347"/>
        <end position="482"/>
    </location>
</feature>
<proteinExistence type="predicted"/>
<keyword evidence="2" id="KW-0812">Transmembrane</keyword>
<dbReference type="InterPro" id="IPR018535">
    <property type="entry name" value="DUF1996"/>
</dbReference>
<reference evidence="4 5" key="1">
    <citation type="submission" date="2023-12" db="EMBL/GenBank/DDBJ databases">
        <title>Amycolatopsis sp. V23-08.</title>
        <authorList>
            <person name="Somphong A."/>
        </authorList>
    </citation>
    <scope>NUCLEOTIDE SEQUENCE [LARGE SCALE GENOMIC DNA]</scope>
    <source>
        <strain evidence="4 5">V23-08</strain>
    </source>
</reference>
<evidence type="ECO:0000313" key="4">
    <source>
        <dbReference type="EMBL" id="MEA5367537.1"/>
    </source>
</evidence>
<evidence type="ECO:0000256" key="1">
    <source>
        <dbReference type="SAM" id="MobiDB-lite"/>
    </source>
</evidence>
<dbReference type="EMBL" id="JAYFSI010000024">
    <property type="protein sequence ID" value="MEA5367537.1"/>
    <property type="molecule type" value="Genomic_DNA"/>
</dbReference>
<dbReference type="Pfam" id="PF09362">
    <property type="entry name" value="DUF1996"/>
    <property type="match status" value="1"/>
</dbReference>
<dbReference type="Proteomes" id="UP001304298">
    <property type="component" value="Unassembled WGS sequence"/>
</dbReference>
<feature type="compositionally biased region" description="Low complexity" evidence="1">
    <location>
        <begin position="166"/>
        <end position="245"/>
    </location>
</feature>
<organism evidence="4 5">
    <name type="scientific">Amycolatopsis heterodermiae</name>
    <dbReference type="NCBI Taxonomy" id="3110235"/>
    <lineage>
        <taxon>Bacteria</taxon>
        <taxon>Bacillati</taxon>
        <taxon>Actinomycetota</taxon>
        <taxon>Actinomycetes</taxon>
        <taxon>Pseudonocardiales</taxon>
        <taxon>Pseudonocardiaceae</taxon>
        <taxon>Amycolatopsis</taxon>
    </lineage>
</organism>
<feature type="region of interest" description="Disordered" evidence="1">
    <location>
        <begin position="160"/>
        <end position="330"/>
    </location>
</feature>
<evidence type="ECO:0000259" key="3">
    <source>
        <dbReference type="Pfam" id="PF09362"/>
    </source>
</evidence>
<keyword evidence="2" id="KW-1133">Transmembrane helix</keyword>
<sequence>MPRNSRSPVTGKHRVARRTKIAMGAIGLAIAVGALAVAVSTGRTGEASADPADPSFFIDINKVPAGNNVNAALAKKGAQGSFTVDCGTNADGGHHNPDNFIAQPGIKNGAQHLHDYVGNLTTDADSSLKSLLAGGTTCKNGDKSAYFWPVIRIDREDNAANASENQQAQQQQQGKTGDVQQDQSAADAQAADAAGQGQDQATADPNAADPNADPNAADPNADPNAQDQNAQDQNGQQQNGQQKKNNGGGGTRGGQNAQQQDDQNAQQQDQQAQDRRRGGQNGGQNQGGKNNGGKNQGGQNGNQSSSAAAPPTDVLGGPEGANEEVGDNDGEIVEPESATLKFIGGGARNVVAMPLGLKILYGDAKQSTNGPANARPSWTCTGFEDRLTDLYPICPAGSKVERIHAFPNCWDGKNTDSANHRTHVVFANQQGKCPQGFKNIPQLQVTLVYNVPQDVQQNGQYKVDAFAQEKHNPRSDHDDFANVMSNRIMGRLVNCVNSGKACKE</sequence>
<protein>
    <submittedName>
        <fullName evidence="4">DUF1996 domain-containing protein</fullName>
    </submittedName>
</protein>
<feature type="compositionally biased region" description="Gly residues" evidence="1">
    <location>
        <begin position="279"/>
        <end position="300"/>
    </location>
</feature>
<feature type="compositionally biased region" description="Low complexity" evidence="1">
    <location>
        <begin position="254"/>
        <end position="271"/>
    </location>
</feature>
<evidence type="ECO:0000313" key="5">
    <source>
        <dbReference type="Proteomes" id="UP001304298"/>
    </source>
</evidence>
<comment type="caution">
    <text evidence="4">The sequence shown here is derived from an EMBL/GenBank/DDBJ whole genome shotgun (WGS) entry which is preliminary data.</text>
</comment>
<feature type="compositionally biased region" description="Acidic residues" evidence="1">
    <location>
        <begin position="321"/>
        <end position="330"/>
    </location>
</feature>